<dbReference type="InterPro" id="IPR044880">
    <property type="entry name" value="NCX_ion-bd_dom_sf"/>
</dbReference>
<feature type="domain" description="Sodium/calcium exchanger membrane region" evidence="6">
    <location>
        <begin position="3"/>
        <end position="142"/>
    </location>
</feature>
<dbReference type="InterPro" id="IPR004837">
    <property type="entry name" value="NaCa_Exmemb"/>
</dbReference>
<keyword evidence="2 5" id="KW-0812">Transmembrane</keyword>
<feature type="transmembrane region" description="Helical" evidence="5">
    <location>
        <begin position="297"/>
        <end position="314"/>
    </location>
</feature>
<evidence type="ECO:0000256" key="5">
    <source>
        <dbReference type="SAM" id="Phobius"/>
    </source>
</evidence>
<feature type="transmembrane region" description="Helical" evidence="5">
    <location>
        <begin position="103"/>
        <end position="122"/>
    </location>
</feature>
<evidence type="ECO:0000256" key="4">
    <source>
        <dbReference type="ARBA" id="ARBA00023136"/>
    </source>
</evidence>
<keyword evidence="3 5" id="KW-1133">Transmembrane helix</keyword>
<dbReference type="InterPro" id="IPR004481">
    <property type="entry name" value="K/Na/Ca-exchanger"/>
</dbReference>
<feature type="transmembrane region" description="Helical" evidence="5">
    <location>
        <begin position="128"/>
        <end position="144"/>
    </location>
</feature>
<dbReference type="EMBL" id="JAVRHS010000014">
    <property type="protein sequence ID" value="MDT0577005.1"/>
    <property type="molecule type" value="Genomic_DNA"/>
</dbReference>
<evidence type="ECO:0000313" key="7">
    <source>
        <dbReference type="EMBL" id="MDT0577005.1"/>
    </source>
</evidence>
<evidence type="ECO:0000256" key="3">
    <source>
        <dbReference type="ARBA" id="ARBA00022989"/>
    </source>
</evidence>
<comment type="caution">
    <text evidence="7">The sequence shown here is derived from an EMBL/GenBank/DDBJ whole genome shotgun (WGS) entry which is preliminary data.</text>
</comment>
<dbReference type="RefSeq" id="WP_311341579.1">
    <property type="nucleotide sequence ID" value="NZ_JAVRHS010000014.1"/>
</dbReference>
<evidence type="ECO:0000256" key="1">
    <source>
        <dbReference type="ARBA" id="ARBA00004141"/>
    </source>
</evidence>
<protein>
    <submittedName>
        <fullName evidence="7">Calcium/sodium antiporter</fullName>
    </submittedName>
</protein>
<reference evidence="7 8" key="1">
    <citation type="submission" date="2023-09" db="EMBL/GenBank/DDBJ databases">
        <authorList>
            <person name="Rey-Velasco X."/>
        </authorList>
    </citation>
    <scope>NUCLEOTIDE SEQUENCE [LARGE SCALE GENOMIC DNA]</scope>
    <source>
        <strain evidence="7 8">F390</strain>
    </source>
</reference>
<evidence type="ECO:0000256" key="2">
    <source>
        <dbReference type="ARBA" id="ARBA00022692"/>
    </source>
</evidence>
<proteinExistence type="predicted"/>
<accession>A0ABU2ZKT7</accession>
<dbReference type="Proteomes" id="UP001259803">
    <property type="component" value="Unassembled WGS sequence"/>
</dbReference>
<dbReference type="Gene3D" id="1.20.1420.30">
    <property type="entry name" value="NCX, central ion-binding region"/>
    <property type="match status" value="1"/>
</dbReference>
<feature type="transmembrane region" description="Helical" evidence="5">
    <location>
        <begin position="77"/>
        <end position="94"/>
    </location>
</feature>
<feature type="transmembrane region" description="Helical" evidence="5">
    <location>
        <begin position="269"/>
        <end position="288"/>
    </location>
</feature>
<dbReference type="PANTHER" id="PTHR10846:SF8">
    <property type="entry name" value="INNER MEMBRANE PROTEIN YRBG"/>
    <property type="match status" value="1"/>
</dbReference>
<feature type="transmembrane region" description="Helical" evidence="5">
    <location>
        <begin position="165"/>
        <end position="188"/>
    </location>
</feature>
<evidence type="ECO:0000313" key="8">
    <source>
        <dbReference type="Proteomes" id="UP001259803"/>
    </source>
</evidence>
<name>A0ABU2ZKT7_9SPHN</name>
<dbReference type="Pfam" id="PF01699">
    <property type="entry name" value="Na_Ca_ex"/>
    <property type="match status" value="2"/>
</dbReference>
<dbReference type="Gene3D" id="6.10.280.80">
    <property type="entry name" value="NCX, peripheral helical region"/>
    <property type="match status" value="1"/>
</dbReference>
<gene>
    <name evidence="7" type="ORF">RM533_12590</name>
</gene>
<feature type="domain" description="Sodium/calcium exchanger membrane region" evidence="6">
    <location>
        <begin position="173"/>
        <end position="313"/>
    </location>
</feature>
<comment type="subcellular location">
    <subcellularLocation>
        <location evidence="1">Membrane</location>
        <topology evidence="1">Multi-pass membrane protein</topology>
    </subcellularLocation>
</comment>
<feature type="transmembrane region" description="Helical" evidence="5">
    <location>
        <begin position="208"/>
        <end position="231"/>
    </location>
</feature>
<feature type="transmembrane region" description="Helical" evidence="5">
    <location>
        <begin position="238"/>
        <end position="263"/>
    </location>
</feature>
<keyword evidence="8" id="KW-1185">Reference proteome</keyword>
<dbReference type="NCBIfam" id="TIGR00367">
    <property type="entry name" value="calcium/sodium antiporter"/>
    <property type="match status" value="1"/>
</dbReference>
<keyword evidence="4 5" id="KW-0472">Membrane</keyword>
<dbReference type="PANTHER" id="PTHR10846">
    <property type="entry name" value="SODIUM/POTASSIUM/CALCIUM EXCHANGER"/>
    <property type="match status" value="1"/>
</dbReference>
<sequence>MTIFMIVAGLVLLAIGGDVLVRGAVGVATRLGVSPLLAGLTIVGFGTSMPELVTSLFAAFDNAPGISVGNVVGSNTANILLILGVSALIMPLVIDRNAFRRDGLALVLATLAGLAAVLAGFLSRPVGIALVALLIGYIVWAYRSERAAPDAEAAMHEHVTEDTGGSGLGLWSAVGLSLAGIAGTVIGARLLVDGAIVIARDMGVTESVIGLTVVAIGTSLPELVACVAAALRRHTDVVLGNVIGSNIYNVLGILGITAIVHPIAVPAEIAAFDIWVFVAAAAVLMLFARTGWTIKRWEGAAFLALYAGYMAYLAL</sequence>
<evidence type="ECO:0000259" key="6">
    <source>
        <dbReference type="Pfam" id="PF01699"/>
    </source>
</evidence>
<organism evidence="7 8">
    <name type="scientific">Croceicoccus esteveae</name>
    <dbReference type="NCBI Taxonomy" id="3075597"/>
    <lineage>
        <taxon>Bacteria</taxon>
        <taxon>Pseudomonadati</taxon>
        <taxon>Pseudomonadota</taxon>
        <taxon>Alphaproteobacteria</taxon>
        <taxon>Sphingomonadales</taxon>
        <taxon>Erythrobacteraceae</taxon>
        <taxon>Croceicoccus</taxon>
    </lineage>
</organism>